<evidence type="ECO:0000313" key="3">
    <source>
        <dbReference type="EMBL" id="CAD8238258.1"/>
    </source>
</evidence>
<dbReference type="InterPro" id="IPR037284">
    <property type="entry name" value="SUF_FeS_clus_asmbl_SufBD_sf"/>
</dbReference>
<dbReference type="InterPro" id="IPR011542">
    <property type="entry name" value="SUF_FeS_clus_asmbl_SufD"/>
</dbReference>
<dbReference type="GO" id="GO:0016226">
    <property type="term" value="P:iron-sulfur cluster assembly"/>
    <property type="evidence" value="ECO:0007669"/>
    <property type="project" value="InterPro"/>
</dbReference>
<organism evidence="3">
    <name type="scientific">Micromonas pusilla</name>
    <name type="common">Picoplanktonic green alga</name>
    <name type="synonym">Chromulina pusilla</name>
    <dbReference type="NCBI Taxonomy" id="38833"/>
    <lineage>
        <taxon>Eukaryota</taxon>
        <taxon>Viridiplantae</taxon>
        <taxon>Chlorophyta</taxon>
        <taxon>Mamiellophyceae</taxon>
        <taxon>Mamiellales</taxon>
        <taxon>Mamiellaceae</taxon>
        <taxon>Micromonas</taxon>
    </lineage>
</organism>
<feature type="domain" description="SUF system FeS cluster assembly SufBD N-terminal" evidence="2">
    <location>
        <begin position="68"/>
        <end position="211"/>
    </location>
</feature>
<dbReference type="EMBL" id="HBDY01008240">
    <property type="protein sequence ID" value="CAD8238258.1"/>
    <property type="molecule type" value="Transcribed_RNA"/>
</dbReference>
<protein>
    <recommendedName>
        <fullName evidence="4">ATP-binding cassette superfamily</fullName>
    </recommendedName>
</protein>
<dbReference type="Pfam" id="PF01458">
    <property type="entry name" value="SUFBD_core"/>
    <property type="match status" value="1"/>
</dbReference>
<dbReference type="InterPro" id="IPR000825">
    <property type="entry name" value="SUF_FeS_clus_asmbl_SufBD_core"/>
</dbReference>
<dbReference type="NCBIfam" id="TIGR01981">
    <property type="entry name" value="sufD"/>
    <property type="match status" value="1"/>
</dbReference>
<dbReference type="PANTHER" id="PTHR43575:SF1">
    <property type="entry name" value="PROTEIN ABCI7, CHLOROPLASTIC"/>
    <property type="match status" value="1"/>
</dbReference>
<dbReference type="AlphaFoldDB" id="A0A7R9Y182"/>
<reference evidence="3" key="1">
    <citation type="submission" date="2021-01" db="EMBL/GenBank/DDBJ databases">
        <authorList>
            <person name="Corre E."/>
            <person name="Pelletier E."/>
            <person name="Niang G."/>
            <person name="Scheremetjew M."/>
            <person name="Finn R."/>
            <person name="Kale V."/>
            <person name="Holt S."/>
            <person name="Cochrane G."/>
            <person name="Meng A."/>
            <person name="Brown T."/>
            <person name="Cohen L."/>
        </authorList>
    </citation>
    <scope>NUCLEOTIDE SEQUENCE</scope>
    <source>
        <strain evidence="3">RCC1614</strain>
    </source>
</reference>
<dbReference type="SUPFAM" id="SSF101960">
    <property type="entry name" value="Stabilizer of iron transporter SufD"/>
    <property type="match status" value="1"/>
</dbReference>
<dbReference type="InterPro" id="IPR045595">
    <property type="entry name" value="SufBD_N"/>
</dbReference>
<accession>A0A7R9Y182</accession>
<dbReference type="InterPro" id="IPR055346">
    <property type="entry name" value="Fe-S_cluster_assembly_SufBD"/>
</dbReference>
<evidence type="ECO:0000259" key="1">
    <source>
        <dbReference type="Pfam" id="PF01458"/>
    </source>
</evidence>
<name>A0A7R9Y182_MICPS</name>
<dbReference type="PANTHER" id="PTHR43575">
    <property type="entry name" value="PROTEIN ABCI7, CHLOROPLASTIC"/>
    <property type="match status" value="1"/>
</dbReference>
<feature type="domain" description="SUF system FeS cluster assembly SufBD core" evidence="1">
    <location>
        <begin position="225"/>
        <end position="457"/>
    </location>
</feature>
<proteinExistence type="predicted"/>
<evidence type="ECO:0008006" key="4">
    <source>
        <dbReference type="Google" id="ProtNLM"/>
    </source>
</evidence>
<evidence type="ECO:0000259" key="2">
    <source>
        <dbReference type="Pfam" id="PF19295"/>
    </source>
</evidence>
<gene>
    <name evidence="3" type="ORF">MPUS1402_LOCUS6099</name>
</gene>
<sequence length="492" mass="50996">MSARVSSATPRAAAAAKFVAGSRRRTTTSSSRVATRRVAAAATAAEASTIEDKWIAGSVERCAIGAGVESLRAGAVTQLARARMPTSRAEEFRFTDLAPLLTKQPTAADASKADDVDASAWTFEAANASRVVLVDGVFRADKSSIDAIAKGGAKISVSAAAAGDAAPPAALGSMTSTGRGGVLASLNAVMASDVVHVDVPAGVTLDVPIHIVQLSTSGDDAAELSSSAPRIVITVGERASVEVVEEFAPAPGVSDDACGYWHNGVCEIVIEKDGRVTHAMVQAQTRNAVHTRLTTLTQAESSTYALAEVNVGGKIGRHDLGIEQLGPRTVTELSCFNLAGAGQCMDLHSSVTLDHEEGKTDQVHKCIVSSASGRGVFDGNVKVNKLAQRTDAGQISRNLLLVPKATVNVKPNLQIVADDVVCTHGCTVSDLEEEELFYIQSRGLSPAVARSLLVAGFGLEIVSKLPGGKDIRDRVGALVKASLDKDDVQLVA</sequence>
<dbReference type="Pfam" id="PF19295">
    <property type="entry name" value="SufBD_N"/>
    <property type="match status" value="1"/>
</dbReference>